<evidence type="ECO:0000256" key="4">
    <source>
        <dbReference type="ARBA" id="ARBA00023134"/>
    </source>
</evidence>
<keyword evidence="2" id="KW-0547">Nucleotide-binding</keyword>
<comment type="subcellular location">
    <subcellularLocation>
        <location evidence="1">Membrane</location>
    </subcellularLocation>
</comment>
<sequence length="1178" mass="134283">MTTETLTPLEERKRTLPFGEPEKARLEKLDGKLAYDSPFSVAVCGHFSAGKSTLLNHLLGADLLPSSPIPTTANIMTIAAGDPGLTAITNDGKTHVFSGRIPWEKLQSFALDGASIREIKLSLPLPFLPAGVTLADTPGVDSTDGTHESYTGTELLTTDAIIYITDYNHVRSETNLRFLRQMQRENKPIVLVVNQIDKHDENELSFSIFSHGLRDMLQRFDIHPIALYFTSGYQLDHPENELTSWIGDMRSFLYHAASLKEQSKTRMVRSAVSALLERLYRDRARGEQAIEDSLQAHGFTVGDHQMLVQIRERVKRLDEESRQAIADMRHRLDEFFKQTYLFPHDLMEDTKTWIESLDSSFKVGMFGSKKKKIAEQEKREEALTLALKRRWDTEVQLYLSEYFKKLPLSPSIARHAEAIVQTIPFRAGESGWLRSFVGDGVKNDQYVYTLASRLNHALLKEVKDIVWPLFREIVADVERQAEDERFRLSEKAGEFQEIEALEAENEEHLKTIDDSITHVKASSEALAGDEGLEEAMGALLGRSPDLDGLHVDIEVSEQVEPVKTETNTFPRDEFSQGAGSLPQVDWQAWKETVEKYMGKPYAEDERKDLLTTIKKAGKCEYTFVMAGAFSAGKSTFLNALVQEEIMPVSPHPTTASLTIVRYPDEKYQHGDVTVQIKSEAVLDAEIQAVAYECGYTFNLTRLKKAEGLSIAKTNTLEEKQRLEYLRALQLAVKKEQYGYGKTYDMPLHNWQEIAAKEDHACLIETSTVYFRSDITAKGWSLVDTPGVQSVNERHTRMAVEKIKSADRFMYLTYYHHAFSRADQSFIKRIKEIQVPHYMVVNAADLAKDEQEAQYVTSFVNDQLKQAGCHESITVPLSSKRALAPDGDQRFSDFMHYLETVEGPRLQAESIREINKQLYTLIDALHTVANIGKQPLEERKRLAEQEKCTHMETEWNLKNVDADDGEIKVWEGHVTRRLLLVFADRFAASIHVASVNAKDKSARERQLHQALDVFLKECEEEWQKEQYALEKSVHASLVDQMTRMYGDGRLFEDMYVRLETGIDLQLPVQLLQTLANKRKLKKSFFYDGEFDAFKTDVFSLLEEHVRARIQVAAESARKGKSDQLGNIKEHMQTKMKIKEKKQADRLQFLTSEEPDVIPIEEEIKTLRKNAEITGLQMEL</sequence>
<accession>A0A7T7CFA3</accession>
<keyword evidence="4" id="KW-0342">GTP-binding</keyword>
<dbReference type="EMBL" id="CP054706">
    <property type="protein sequence ID" value="QQK79894.1"/>
    <property type="molecule type" value="Genomic_DNA"/>
</dbReference>
<keyword evidence="5" id="KW-0472">Membrane</keyword>
<feature type="domain" description="Dynamin N-terminal" evidence="6">
    <location>
        <begin position="625"/>
        <end position="842"/>
    </location>
</feature>
<reference evidence="7 8" key="1">
    <citation type="submission" date="2020-06" db="EMBL/GenBank/DDBJ databases">
        <title>Genomic analysis of Salicibibacter sp. NKC21-4.</title>
        <authorList>
            <person name="Oh Y.J."/>
        </authorList>
    </citation>
    <scope>NUCLEOTIDE SEQUENCE [LARGE SCALE GENOMIC DNA]</scope>
    <source>
        <strain evidence="7 8">NKC21-4</strain>
    </source>
</reference>
<dbReference type="CDD" id="cd09912">
    <property type="entry name" value="DLP_2"/>
    <property type="match status" value="1"/>
</dbReference>
<evidence type="ECO:0000256" key="2">
    <source>
        <dbReference type="ARBA" id="ARBA00022741"/>
    </source>
</evidence>
<evidence type="ECO:0000313" key="8">
    <source>
        <dbReference type="Proteomes" id="UP000595349"/>
    </source>
</evidence>
<dbReference type="Pfam" id="PF00350">
    <property type="entry name" value="Dynamin_N"/>
    <property type="match status" value="2"/>
</dbReference>
<evidence type="ECO:0000259" key="6">
    <source>
        <dbReference type="Pfam" id="PF00350"/>
    </source>
</evidence>
<evidence type="ECO:0000256" key="3">
    <source>
        <dbReference type="ARBA" id="ARBA00022801"/>
    </source>
</evidence>
<feature type="domain" description="Dynamin N-terminal" evidence="6">
    <location>
        <begin position="41"/>
        <end position="196"/>
    </location>
</feature>
<dbReference type="GO" id="GO:0005525">
    <property type="term" value="F:GTP binding"/>
    <property type="evidence" value="ECO:0007669"/>
    <property type="project" value="UniProtKB-KW"/>
</dbReference>
<dbReference type="AlphaFoldDB" id="A0A7T7CFA3"/>
<organism evidence="7 8">
    <name type="scientific">Salicibibacter cibi</name>
    <dbReference type="NCBI Taxonomy" id="2743001"/>
    <lineage>
        <taxon>Bacteria</taxon>
        <taxon>Bacillati</taxon>
        <taxon>Bacillota</taxon>
        <taxon>Bacilli</taxon>
        <taxon>Bacillales</taxon>
        <taxon>Bacillaceae</taxon>
        <taxon>Salicibibacter</taxon>
    </lineage>
</organism>
<protein>
    <submittedName>
        <fullName evidence="7">Dynamin family protein</fullName>
    </submittedName>
</protein>
<evidence type="ECO:0000256" key="5">
    <source>
        <dbReference type="ARBA" id="ARBA00023136"/>
    </source>
</evidence>
<dbReference type="KEGG" id="scib:HUG20_08355"/>
<dbReference type="RefSeq" id="WP_200090051.1">
    <property type="nucleotide sequence ID" value="NZ_CP054706.1"/>
</dbReference>
<keyword evidence="3" id="KW-0378">Hydrolase</keyword>
<dbReference type="InterPro" id="IPR045063">
    <property type="entry name" value="Dynamin_N"/>
</dbReference>
<dbReference type="GO" id="GO:0016020">
    <property type="term" value="C:membrane"/>
    <property type="evidence" value="ECO:0007669"/>
    <property type="project" value="UniProtKB-SubCell"/>
</dbReference>
<evidence type="ECO:0000313" key="7">
    <source>
        <dbReference type="EMBL" id="QQK79894.1"/>
    </source>
</evidence>
<keyword evidence="8" id="KW-1185">Reference proteome</keyword>
<dbReference type="PANTHER" id="PTHR10465">
    <property type="entry name" value="TRANSMEMBRANE GTPASE FZO1"/>
    <property type="match status" value="1"/>
</dbReference>
<dbReference type="Gene3D" id="3.40.50.300">
    <property type="entry name" value="P-loop containing nucleotide triphosphate hydrolases"/>
    <property type="match status" value="2"/>
</dbReference>
<dbReference type="Proteomes" id="UP000595349">
    <property type="component" value="Chromosome"/>
</dbReference>
<proteinExistence type="predicted"/>
<name>A0A7T7CFA3_9BACI</name>
<evidence type="ECO:0000256" key="1">
    <source>
        <dbReference type="ARBA" id="ARBA00004370"/>
    </source>
</evidence>
<dbReference type="GO" id="GO:0003924">
    <property type="term" value="F:GTPase activity"/>
    <property type="evidence" value="ECO:0007669"/>
    <property type="project" value="InterPro"/>
</dbReference>
<dbReference type="PANTHER" id="PTHR10465:SF0">
    <property type="entry name" value="SARCALUMENIN"/>
    <property type="match status" value="1"/>
</dbReference>
<dbReference type="InterPro" id="IPR027417">
    <property type="entry name" value="P-loop_NTPase"/>
</dbReference>
<dbReference type="InterPro" id="IPR027094">
    <property type="entry name" value="Mitofusin_fam"/>
</dbReference>
<dbReference type="SUPFAM" id="SSF52540">
    <property type="entry name" value="P-loop containing nucleoside triphosphate hydrolases"/>
    <property type="match status" value="2"/>
</dbReference>
<gene>
    <name evidence="7" type="ORF">HUG20_08355</name>
</gene>